<sequence>MSLALTGQFRIVPQKCDLSVNDEVLGDRAKGCKRIDARLLPPASIAGLSGVAPGESTVAGLMGEVFVQQGHVLRPDLHSKGTQHGSRRRMSPRRFGWFDFPFKRDGRRSGLAGSGWEVGMCKAVTPAQISCPK</sequence>
<protein>
    <submittedName>
        <fullName evidence="1">Uncharacterized protein</fullName>
    </submittedName>
</protein>
<accession>A0A944GSH5</accession>
<dbReference type="Proteomes" id="UP000705379">
    <property type="component" value="Unassembled WGS sequence"/>
</dbReference>
<gene>
    <name evidence="1" type="ORF">DYI23_08830</name>
</gene>
<dbReference type="EMBL" id="QTKU01000002">
    <property type="protein sequence ID" value="MBS8260319.1"/>
    <property type="molecule type" value="Genomic_DNA"/>
</dbReference>
<reference evidence="1" key="2">
    <citation type="journal article" date="2021" name="Microorganisms">
        <title>Bacterial Dimethylsulfoniopropionate Biosynthesis in the East China Sea.</title>
        <authorList>
            <person name="Liu J."/>
            <person name="Zhang Y."/>
            <person name="Liu J."/>
            <person name="Zhong H."/>
            <person name="Williams B.T."/>
            <person name="Zheng Y."/>
            <person name="Curson A.R.J."/>
            <person name="Sun C."/>
            <person name="Sun H."/>
            <person name="Song D."/>
            <person name="Wagner Mackenzie B."/>
            <person name="Bermejo Martinez A."/>
            <person name="Todd J.D."/>
            <person name="Zhang X.H."/>
        </authorList>
    </citation>
    <scope>NUCLEOTIDE SEQUENCE</scope>
    <source>
        <strain evidence="1">AESS21</strain>
    </source>
</reference>
<evidence type="ECO:0000313" key="1">
    <source>
        <dbReference type="EMBL" id="MBS8260319.1"/>
    </source>
</evidence>
<evidence type="ECO:0000313" key="2">
    <source>
        <dbReference type="Proteomes" id="UP000705379"/>
    </source>
</evidence>
<name>A0A944GSH5_9HYPH</name>
<comment type="caution">
    <text evidence="1">The sequence shown here is derived from an EMBL/GenBank/DDBJ whole genome shotgun (WGS) entry which is preliminary data.</text>
</comment>
<proteinExistence type="predicted"/>
<reference evidence="1" key="1">
    <citation type="submission" date="2018-08" db="EMBL/GenBank/DDBJ databases">
        <authorList>
            <person name="Jin W."/>
            <person name="Wang H."/>
            <person name="Yang Y."/>
            <person name="Li M."/>
            <person name="Liu J."/>
        </authorList>
    </citation>
    <scope>NUCLEOTIDE SEQUENCE</scope>
    <source>
        <strain evidence="1">AESS21</strain>
    </source>
</reference>
<dbReference type="AlphaFoldDB" id="A0A944GSH5"/>
<organism evidence="1 2">
    <name type="scientific">Roseibium polysiphoniae</name>
    <dbReference type="NCBI Taxonomy" id="2571221"/>
    <lineage>
        <taxon>Bacteria</taxon>
        <taxon>Pseudomonadati</taxon>
        <taxon>Pseudomonadota</taxon>
        <taxon>Alphaproteobacteria</taxon>
        <taxon>Hyphomicrobiales</taxon>
        <taxon>Stappiaceae</taxon>
        <taxon>Roseibium</taxon>
    </lineage>
</organism>